<keyword evidence="3" id="KW-1185">Reference proteome</keyword>
<dbReference type="RefSeq" id="WP_068808455.1">
    <property type="nucleotide sequence ID" value="NZ_CP158977.1"/>
</dbReference>
<comment type="caution">
    <text evidence="1">The sequence shown here is derived from an EMBL/GenBank/DDBJ whole genome shotgun (WGS) entry which is preliminary data.</text>
</comment>
<proteinExistence type="predicted"/>
<accession>A0AAP5WFB0</accession>
<dbReference type="Gene3D" id="1.10.1200.10">
    <property type="entry name" value="ACP-like"/>
    <property type="match status" value="1"/>
</dbReference>
<sequence length="95" mass="10675">MMIRKAIKIKTISENEIKLKISSIYSDIGVVIQKDNQKVFMDSLSMVNFLIELETAFNIVIDTNSAQKLLGATPKITVNIIKNLIELKGGETYDK</sequence>
<protein>
    <submittedName>
        <fullName evidence="1">Uncharacterized protein</fullName>
    </submittedName>
</protein>
<evidence type="ECO:0000313" key="2">
    <source>
        <dbReference type="EMBL" id="OAD63076.1"/>
    </source>
</evidence>
<evidence type="ECO:0000313" key="4">
    <source>
        <dbReference type="Proteomes" id="UP001275867"/>
    </source>
</evidence>
<organism evidence="1 4">
    <name type="scientific">Pediococcus parvulus</name>
    <dbReference type="NCBI Taxonomy" id="54062"/>
    <lineage>
        <taxon>Bacteria</taxon>
        <taxon>Bacillati</taxon>
        <taxon>Bacillota</taxon>
        <taxon>Bacilli</taxon>
        <taxon>Lactobacillales</taxon>
        <taxon>Lactobacillaceae</taxon>
        <taxon>Pediococcus</taxon>
    </lineage>
</organism>
<reference evidence="1" key="2">
    <citation type="submission" date="2019-10" db="EMBL/GenBank/DDBJ databases">
        <title>Malate fermentation in French cider.</title>
        <authorList>
            <person name="Cousin F.J."/>
            <person name="Medina Fernandez S."/>
            <person name="Misery B."/>
            <person name="Laplace J.-M."/>
            <person name="Cretenet M."/>
        </authorList>
    </citation>
    <scope>NUCLEOTIDE SEQUENCE</scope>
    <source>
        <strain evidence="1">UCMA15901</strain>
    </source>
</reference>
<gene>
    <name evidence="2" type="ORF">A7K95_10615</name>
    <name evidence="1" type="ORF">GA842_01440</name>
</gene>
<evidence type="ECO:0000313" key="1">
    <source>
        <dbReference type="EMBL" id="MDV7693560.1"/>
    </source>
</evidence>
<name>A0AAP5WFB0_9LACO</name>
<dbReference type="EMBL" id="WERX01000003">
    <property type="protein sequence ID" value="MDV7693560.1"/>
    <property type="molecule type" value="Genomic_DNA"/>
</dbReference>
<dbReference type="Proteomes" id="UP001275867">
    <property type="component" value="Unassembled WGS sequence"/>
</dbReference>
<evidence type="ECO:0000313" key="3">
    <source>
        <dbReference type="Proteomes" id="UP000077280"/>
    </source>
</evidence>
<dbReference type="AlphaFoldDB" id="A0AAP5WFB0"/>
<reference evidence="2 3" key="1">
    <citation type="submission" date="2016-05" db="EMBL/GenBank/DDBJ databases">
        <title>Draft genome sequence of Pediococcus parvulus 2.6, a probiotic beta-glucan producer strain.</title>
        <authorList>
            <person name="Mohedano M.L."/>
            <person name="Perez-Ramos A."/>
            <person name="Duenas M.T."/>
            <person name="Lamontanara A."/>
            <person name="Orru L."/>
            <person name="Spano G."/>
            <person name="Capozzi V."/>
            <person name="Lopez P."/>
        </authorList>
    </citation>
    <scope>NUCLEOTIDE SEQUENCE [LARGE SCALE GENOMIC DNA]</scope>
    <source>
        <strain evidence="2 3">2.6</strain>
    </source>
</reference>
<dbReference type="EMBL" id="LXND01000091">
    <property type="protein sequence ID" value="OAD63076.1"/>
    <property type="molecule type" value="Genomic_DNA"/>
</dbReference>
<dbReference type="Proteomes" id="UP000077280">
    <property type="component" value="Unassembled WGS sequence"/>
</dbReference>
<dbReference type="InterPro" id="IPR036736">
    <property type="entry name" value="ACP-like_sf"/>
</dbReference>